<evidence type="ECO:0000256" key="2">
    <source>
        <dbReference type="SAM" id="Phobius"/>
    </source>
</evidence>
<dbReference type="EMBL" id="FLYI01000333">
    <property type="protein sequence ID" value="SCA82017.1"/>
    <property type="molecule type" value="Genomic_DNA"/>
</dbReference>
<accession>A0A1G4E9C4</accession>
<sequence length="404" mass="47391">MSNPAENVFKEIPEIVFYNELFDESPVNNDIQHYLQVCGECKKFSYVQKFVGQLVRNYNNYKALSGNNAKNKYCRFFLYWLYREKEFNFPKAKSYLRNQWDKCIPCVWNKLENEADNHKGKCNFENEDISFGVIQVQKALDEICSIKEKFKNDSEVNSNIEKFSKINEIKKYYIKVILSIIGSISSTNSWMKKHFEIDEDCSLSKIYNYLSEIQCPPKEIVQHVQTQQCKAPEQEKLLKCEIDTCLNLDELCKQRFETQTCSNLDKVCEKTCEEKPCNPAECAIKNSCTPQSCDSLEQLYPTLCKIKLPNLAHTREEPENSPYKNPHLQIPVTVFSSVVGTIFFFLFLYKFTPFRSWFLNRIGSKNTLKHKMKQEMDREFLGAPFHPPYVDDQNSRPRVGYSQN</sequence>
<proteinExistence type="predicted"/>
<evidence type="ECO:0000256" key="1">
    <source>
        <dbReference type="SAM" id="MobiDB-lite"/>
    </source>
</evidence>
<keyword evidence="2" id="KW-1133">Transmembrane helix</keyword>
<evidence type="ECO:0000313" key="4">
    <source>
        <dbReference type="Proteomes" id="UP000305196"/>
    </source>
</evidence>
<dbReference type="VEuPathDB" id="PlasmoDB:PVPAM_000042800"/>
<gene>
    <name evidence="3" type="ORF">PVC01_000074500</name>
</gene>
<dbReference type="VEuPathDB" id="PlasmoDB:PVP01_0002100"/>
<feature type="region of interest" description="Disordered" evidence="1">
    <location>
        <begin position="385"/>
        <end position="404"/>
    </location>
</feature>
<keyword evidence="2" id="KW-0472">Membrane</keyword>
<dbReference type="VEuPathDB" id="PlasmoDB:PVX_106730"/>
<dbReference type="VEuPathDB" id="PlasmoDB:PVW1_110005000"/>
<reference evidence="3 4" key="1">
    <citation type="submission" date="2016-07" db="EMBL/GenBank/DDBJ databases">
        <authorList>
            <consortium name="Pathogen Informatics"/>
        </authorList>
    </citation>
    <scope>NUCLEOTIDE SEQUENCE [LARGE SCALE GENOMIC DNA]</scope>
</reference>
<organism evidence="3 4">
    <name type="scientific">Plasmodium vivax</name>
    <name type="common">malaria parasite P. vivax</name>
    <dbReference type="NCBI Taxonomy" id="5855"/>
    <lineage>
        <taxon>Eukaryota</taxon>
        <taxon>Sar</taxon>
        <taxon>Alveolata</taxon>
        <taxon>Apicomplexa</taxon>
        <taxon>Aconoidasida</taxon>
        <taxon>Haemosporida</taxon>
        <taxon>Plasmodiidae</taxon>
        <taxon>Plasmodium</taxon>
        <taxon>Plasmodium (Plasmodium)</taxon>
    </lineage>
</organism>
<dbReference type="AlphaFoldDB" id="A0A1G4E9C4"/>
<name>A0A1G4E9C4_PLAVI</name>
<protein>
    <submittedName>
        <fullName evidence="3">VIR protein</fullName>
    </submittedName>
</protein>
<dbReference type="Proteomes" id="UP000305196">
    <property type="component" value="Unassembled WGS sequence"/>
</dbReference>
<evidence type="ECO:0000313" key="3">
    <source>
        <dbReference type="EMBL" id="SCA82017.1"/>
    </source>
</evidence>
<keyword evidence="2" id="KW-0812">Transmembrane</keyword>
<feature type="transmembrane region" description="Helical" evidence="2">
    <location>
        <begin position="328"/>
        <end position="349"/>
    </location>
</feature>